<dbReference type="GO" id="GO:0018580">
    <property type="term" value="F:nitronate monooxygenase activity"/>
    <property type="evidence" value="ECO:0007669"/>
    <property type="project" value="InterPro"/>
</dbReference>
<organism evidence="6 7">
    <name type="scientific">Hominibacterium faecale</name>
    <dbReference type="NCBI Taxonomy" id="2839743"/>
    <lineage>
        <taxon>Bacteria</taxon>
        <taxon>Bacillati</taxon>
        <taxon>Bacillota</taxon>
        <taxon>Clostridia</taxon>
        <taxon>Peptostreptococcales</taxon>
        <taxon>Anaerovoracaceae</taxon>
        <taxon>Hominibacterium</taxon>
    </lineage>
</organism>
<gene>
    <name evidence="6" type="ORF">OBO34_17955</name>
</gene>
<keyword evidence="4" id="KW-0288">FMN</keyword>
<reference evidence="6" key="1">
    <citation type="submission" date="2022-09" db="EMBL/GenBank/DDBJ databases">
        <title>Culturomic study of gut microbiota in children with autism spectrum disorder.</title>
        <authorList>
            <person name="Efimov B.A."/>
            <person name="Chaplin A.V."/>
            <person name="Sokolova S.R."/>
            <person name="Pikina A.P."/>
            <person name="Korzhanova M."/>
            <person name="Belova V."/>
            <person name="Korostin D."/>
        </authorList>
    </citation>
    <scope>NUCLEOTIDE SEQUENCE</scope>
    <source>
        <strain evidence="6">ASD5510</strain>
    </source>
</reference>
<keyword evidence="6" id="KW-0503">Monooxygenase</keyword>
<dbReference type="CDD" id="cd04730">
    <property type="entry name" value="NPD_like"/>
    <property type="match status" value="1"/>
</dbReference>
<dbReference type="InterPro" id="IPR013785">
    <property type="entry name" value="Aldolase_TIM"/>
</dbReference>
<keyword evidence="3" id="KW-0285">Flavoprotein</keyword>
<evidence type="ECO:0000256" key="4">
    <source>
        <dbReference type="ARBA" id="ARBA00022643"/>
    </source>
</evidence>
<dbReference type="Gene3D" id="3.20.20.70">
    <property type="entry name" value="Aldolase class I"/>
    <property type="match status" value="1"/>
</dbReference>
<evidence type="ECO:0000313" key="6">
    <source>
        <dbReference type="EMBL" id="MCU7380219.1"/>
    </source>
</evidence>
<keyword evidence="5" id="KW-0560">Oxidoreductase</keyword>
<dbReference type="SUPFAM" id="SSF51412">
    <property type="entry name" value="Inosine monophosphate dehydrogenase (IMPDH)"/>
    <property type="match status" value="1"/>
</dbReference>
<comment type="caution">
    <text evidence="6">The sequence shown here is derived from an EMBL/GenBank/DDBJ whole genome shotgun (WGS) entry which is preliminary data.</text>
</comment>
<protein>
    <recommendedName>
        <fullName evidence="2">Probable nitronate monooxygenase</fullName>
    </recommendedName>
</protein>
<dbReference type="EMBL" id="JAOSHN010000008">
    <property type="protein sequence ID" value="MCU7380219.1"/>
    <property type="molecule type" value="Genomic_DNA"/>
</dbReference>
<accession>A0A9J6QXK5</accession>
<dbReference type="Pfam" id="PF03060">
    <property type="entry name" value="NMO"/>
    <property type="match status" value="1"/>
</dbReference>
<keyword evidence="7" id="KW-1185">Reference proteome</keyword>
<evidence type="ECO:0000256" key="2">
    <source>
        <dbReference type="ARBA" id="ARBA00013457"/>
    </source>
</evidence>
<evidence type="ECO:0000256" key="1">
    <source>
        <dbReference type="ARBA" id="ARBA00003535"/>
    </source>
</evidence>
<dbReference type="AlphaFoldDB" id="A0A9J6QXK5"/>
<dbReference type="PANTHER" id="PTHR32332">
    <property type="entry name" value="2-NITROPROPANE DIOXYGENASE"/>
    <property type="match status" value="1"/>
</dbReference>
<dbReference type="InterPro" id="IPR004136">
    <property type="entry name" value="NMO"/>
</dbReference>
<sequence length="342" mass="37293">MRKHPPARDPGPFTLKPIKLGKILVPVPIFQGALSIGLSMSTLAAAVAKEGGVGIIAASKIGFREPDYSSDPLTANKRILTREVRRARELVKDCENRGPIGVNVMWSSRHLQDYVETAAAAGAEVIICGAGVPTNLPRCCKDKKIALVPIVSSKRAANIIIRNWAKKYNRTPDGFIFQGPLAGGYLGVKEFQMEAAAEDFYKNIADIKGELEALDNCPLIVCGGIYGREDAEKAYAYGADGFQMGTRFVTTRECDACEEFKNAYLNCREKDVTIITSPEGFPGRVIESPYVKRTGEDPRCITKGLINAAMGDLENGLVFCGSKVYKADKIESVADIFQEFTR</sequence>
<comment type="function">
    <text evidence="1">Nitronate monooxygenase that uses molecular oxygen to catalyze the oxidative denitrification of alkyl nitronates. Acts on propionate 3-nitronate (P3N), the presumed physiological substrate. Probably functions in the detoxification of P3N, a metabolic poison produced by plants and fungi as a defense mechanism.</text>
</comment>
<evidence type="ECO:0000256" key="5">
    <source>
        <dbReference type="ARBA" id="ARBA00023002"/>
    </source>
</evidence>
<evidence type="ECO:0000313" key="7">
    <source>
        <dbReference type="Proteomes" id="UP001065549"/>
    </source>
</evidence>
<dbReference type="PANTHER" id="PTHR32332:SF18">
    <property type="entry name" value="2-NITROPROPANE DIOXYGENASE"/>
    <property type="match status" value="1"/>
</dbReference>
<evidence type="ECO:0000256" key="3">
    <source>
        <dbReference type="ARBA" id="ARBA00022630"/>
    </source>
</evidence>
<proteinExistence type="predicted"/>
<dbReference type="Proteomes" id="UP001065549">
    <property type="component" value="Unassembled WGS sequence"/>
</dbReference>
<name>A0A9J6QXK5_9FIRM</name>